<keyword evidence="1" id="KW-0732">Signal</keyword>
<feature type="chain" id="PRO_5010371530" description="Tissue inhibitor of metalloproteinase" evidence="1">
    <location>
        <begin position="20"/>
        <end position="285"/>
    </location>
</feature>
<accession>A0A1I7KH09</accession>
<evidence type="ECO:0000256" key="1">
    <source>
        <dbReference type="SAM" id="SignalP"/>
    </source>
</evidence>
<dbReference type="STRING" id="388950.GCA_001611675_03070"/>
<evidence type="ECO:0000313" key="3">
    <source>
        <dbReference type="Proteomes" id="UP000182491"/>
    </source>
</evidence>
<dbReference type="EMBL" id="FPCA01000005">
    <property type="protein sequence ID" value="SFU96723.1"/>
    <property type="molecule type" value="Genomic_DNA"/>
</dbReference>
<dbReference type="Proteomes" id="UP000182491">
    <property type="component" value="Unassembled WGS sequence"/>
</dbReference>
<dbReference type="AlphaFoldDB" id="A0A1I7KH09"/>
<gene>
    <name evidence="2" type="ORF">SAMN04487941_3734</name>
</gene>
<dbReference type="OrthoDB" id="854096at2"/>
<evidence type="ECO:0008006" key="4">
    <source>
        <dbReference type="Google" id="ProtNLM"/>
    </source>
</evidence>
<dbReference type="InterPro" id="IPR008993">
    <property type="entry name" value="TIMP-like_OB-fold"/>
</dbReference>
<reference evidence="3" key="1">
    <citation type="submission" date="2016-10" db="EMBL/GenBank/DDBJ databases">
        <authorList>
            <person name="Varghese N."/>
        </authorList>
    </citation>
    <scope>NUCLEOTIDE SEQUENCE [LARGE SCALE GENOMIC DNA]</scope>
    <source>
        <strain evidence="3">DSM 18820</strain>
    </source>
</reference>
<dbReference type="RefSeq" id="WP_068838972.1">
    <property type="nucleotide sequence ID" value="NZ_BMXC01000006.1"/>
</dbReference>
<dbReference type="Gene3D" id="2.40.50.120">
    <property type="match status" value="1"/>
</dbReference>
<dbReference type="SUPFAM" id="SSF50242">
    <property type="entry name" value="TIMP-like"/>
    <property type="match status" value="1"/>
</dbReference>
<protein>
    <recommendedName>
        <fullName evidence="4">Tissue inhibitor of metalloproteinase</fullName>
    </recommendedName>
</protein>
<keyword evidence="3" id="KW-1185">Reference proteome</keyword>
<feature type="signal peptide" evidence="1">
    <location>
        <begin position="1"/>
        <end position="19"/>
    </location>
</feature>
<evidence type="ECO:0000313" key="2">
    <source>
        <dbReference type="EMBL" id="SFU96723.1"/>
    </source>
</evidence>
<name>A0A1I7KH09_9BACT</name>
<proteinExistence type="predicted"/>
<organism evidence="2 3">
    <name type="scientific">Pontibacter akesuensis</name>
    <dbReference type="NCBI Taxonomy" id="388950"/>
    <lineage>
        <taxon>Bacteria</taxon>
        <taxon>Pseudomonadati</taxon>
        <taxon>Bacteroidota</taxon>
        <taxon>Cytophagia</taxon>
        <taxon>Cytophagales</taxon>
        <taxon>Hymenobacteraceae</taxon>
        <taxon>Pontibacter</taxon>
    </lineage>
</organism>
<sequence>MKYLLVVIFLFPLYTLANSCDPPLVALEFLTSKYVFWGTVVKKEYAEDSSTYKVTLQVEKHLKTIEDNPKTFTFTKKAEGSYTGISSSFEFHMDKGEKWLVCANYYKGELVFSYYCSNSKPYTSMDAIPKQELEILEAGESIDLDKIVFESMTSRLSTLKEYKGPEPITPLDSLLALVDKKYYDTIPDNHFENIIVSINTKGEISTVAVHRKVKNFKIKEVYGVMYPAYTPIDSLDTELQKEIMSKLNMGKKWKPATFMGRKVNSQVHLQVYFKPGKAPYSSPVY</sequence>